<organism evidence="1 2">
    <name type="scientific">Vibrio sinensis</name>
    <dbReference type="NCBI Taxonomy" id="2302434"/>
    <lineage>
        <taxon>Bacteria</taxon>
        <taxon>Pseudomonadati</taxon>
        <taxon>Pseudomonadota</taxon>
        <taxon>Gammaproteobacteria</taxon>
        <taxon>Vibrionales</taxon>
        <taxon>Vibrionaceae</taxon>
        <taxon>Vibrio</taxon>
    </lineage>
</organism>
<accession>A0A3A6QSX5</accession>
<reference evidence="1 2" key="1">
    <citation type="submission" date="2018-08" db="EMBL/GenBank/DDBJ databases">
        <title>Vibrio isolated from the Eastern China Marginal Seas.</title>
        <authorList>
            <person name="Li Y."/>
        </authorList>
    </citation>
    <scope>NUCLEOTIDE SEQUENCE [LARGE SCALE GENOMIC DNA]</scope>
    <source>
        <strain evidence="1 2">BEI233</strain>
    </source>
</reference>
<dbReference type="Proteomes" id="UP000273252">
    <property type="component" value="Unassembled WGS sequence"/>
</dbReference>
<sequence length="93" mass="10863">MIPKDVYETIMPIGTHLPRLYGLPNIHKPDIPLRPVLDMYDSPYHTVAKWLVTVLKPLHNRLIKHSIKDVFQFVDRIKNINTKDQTMISFDVA</sequence>
<comment type="caution">
    <text evidence="1">The sequence shown here is derived from an EMBL/GenBank/DDBJ whole genome shotgun (WGS) entry which is preliminary data.</text>
</comment>
<gene>
    <name evidence="1" type="ORF">DZ860_24175</name>
</gene>
<evidence type="ECO:0000313" key="2">
    <source>
        <dbReference type="Proteomes" id="UP000273252"/>
    </source>
</evidence>
<keyword evidence="2" id="KW-1185">Reference proteome</keyword>
<proteinExistence type="predicted"/>
<evidence type="ECO:0000313" key="1">
    <source>
        <dbReference type="EMBL" id="RJX63460.1"/>
    </source>
</evidence>
<dbReference type="AlphaFoldDB" id="A0A3A6QSX5"/>
<dbReference type="EMBL" id="QVMU01000195">
    <property type="protein sequence ID" value="RJX63460.1"/>
    <property type="molecule type" value="Genomic_DNA"/>
</dbReference>
<protein>
    <submittedName>
        <fullName evidence="1">Uncharacterized protein</fullName>
    </submittedName>
</protein>
<name>A0A3A6QSX5_9VIBR</name>
<feature type="non-terminal residue" evidence="1">
    <location>
        <position position="93"/>
    </location>
</feature>